<dbReference type="Proteomes" id="UP000075221">
    <property type="component" value="Chromosome"/>
</dbReference>
<keyword evidence="2" id="KW-0813">Transport</keyword>
<evidence type="ECO:0000256" key="1">
    <source>
        <dbReference type="ARBA" id="ARBA00004651"/>
    </source>
</evidence>
<feature type="transmembrane region" description="Helical" evidence="6">
    <location>
        <begin position="54"/>
        <end position="73"/>
    </location>
</feature>
<proteinExistence type="predicted"/>
<evidence type="ECO:0000313" key="9">
    <source>
        <dbReference type="EMBL" id="AOZ48318.1"/>
    </source>
</evidence>
<comment type="subcellular location">
    <subcellularLocation>
        <location evidence="1">Cell membrane</location>
        <topology evidence="1">Multi-pass membrane protein</topology>
    </subcellularLocation>
</comment>
<dbReference type="GO" id="GO:0005886">
    <property type="term" value="C:plasma membrane"/>
    <property type="evidence" value="ECO:0007669"/>
    <property type="project" value="UniProtKB-SubCell"/>
</dbReference>
<evidence type="ECO:0000313" key="11">
    <source>
        <dbReference type="Proteomes" id="UP000178666"/>
    </source>
</evidence>
<evidence type="ECO:0000256" key="6">
    <source>
        <dbReference type="SAM" id="Phobius"/>
    </source>
</evidence>
<evidence type="ECO:0000256" key="5">
    <source>
        <dbReference type="ARBA" id="ARBA00023136"/>
    </source>
</evidence>
<dbReference type="Pfam" id="PF07690">
    <property type="entry name" value="MFS_1"/>
    <property type="match status" value="1"/>
</dbReference>
<dbReference type="PANTHER" id="PTHR42718">
    <property type="entry name" value="MAJOR FACILITATOR SUPERFAMILY MULTIDRUG TRANSPORTER MFSC"/>
    <property type="match status" value="1"/>
</dbReference>
<keyword evidence="11" id="KW-1185">Reference proteome</keyword>
<feature type="transmembrane region" description="Helical" evidence="6">
    <location>
        <begin position="114"/>
        <end position="135"/>
    </location>
</feature>
<dbReference type="EMBL" id="CP014352">
    <property type="protein sequence ID" value="AMS07118.1"/>
    <property type="molecule type" value="Genomic_DNA"/>
</dbReference>
<feature type="transmembrane region" description="Helical" evidence="6">
    <location>
        <begin position="222"/>
        <end position="244"/>
    </location>
</feature>
<evidence type="ECO:0000313" key="10">
    <source>
        <dbReference type="Proteomes" id="UP000075221"/>
    </source>
</evidence>
<evidence type="ECO:0000259" key="7">
    <source>
        <dbReference type="PROSITE" id="PS50850"/>
    </source>
</evidence>
<keyword evidence="5 6" id="KW-0472">Membrane</keyword>
<feature type="transmembrane region" description="Helical" evidence="6">
    <location>
        <begin position="256"/>
        <end position="275"/>
    </location>
</feature>
<dbReference type="CDD" id="cd17321">
    <property type="entry name" value="MFS_MMR_MDR_like"/>
    <property type="match status" value="1"/>
</dbReference>
<feature type="transmembrane region" description="Helical" evidence="6">
    <location>
        <begin position="184"/>
        <end position="201"/>
    </location>
</feature>
<dbReference type="PANTHER" id="PTHR42718:SF9">
    <property type="entry name" value="MAJOR FACILITATOR SUPERFAMILY MULTIDRUG TRANSPORTER MFSC"/>
    <property type="match status" value="1"/>
</dbReference>
<dbReference type="InterPro" id="IPR036259">
    <property type="entry name" value="MFS_trans_sf"/>
</dbReference>
<dbReference type="PROSITE" id="PS50850">
    <property type="entry name" value="MFS"/>
    <property type="match status" value="1"/>
</dbReference>
<dbReference type="EMBL" id="CP015970">
    <property type="protein sequence ID" value="AOZ48318.1"/>
    <property type="molecule type" value="Genomic_DNA"/>
</dbReference>
<reference evidence="8 10" key="2">
    <citation type="submission" date="2016-02" db="EMBL/GenBank/DDBJ databases">
        <title>Complete Genome Sequence of Propionibacterium acidipropionici ATCC 55737.</title>
        <authorList>
            <person name="Luna Flores C.H."/>
            <person name="Nielsen L.K."/>
            <person name="Marcellin E."/>
        </authorList>
    </citation>
    <scope>NUCLEOTIDE SEQUENCE [LARGE SCALE GENOMIC DNA]</scope>
    <source>
        <strain evidence="8 10">ATCC 55737</strain>
    </source>
</reference>
<feature type="transmembrane region" description="Helical" evidence="6">
    <location>
        <begin position="20"/>
        <end position="42"/>
    </location>
</feature>
<dbReference type="Gene3D" id="1.20.1250.20">
    <property type="entry name" value="MFS general substrate transporter like domains"/>
    <property type="match status" value="2"/>
</dbReference>
<sequence length="422" mass="43475">MPDVRPSEGRLSNRRRTSILITCCLSIFIVMVDSTGVNLALPSISREMGASTSQLQWVIDAYLLVLASLMLLSGSMADRLGRRRIFSLGLLLFGLGSALCSVATGPAMLIATRALQAIGGSMLNPVAMAIITNTYPDARRRARAIGVWGAVVDVGGQLLGILVMATLSFAIITGGEQGFDHIQVLASAAIGALALAAFILVERHTAEPLLDLRYFRSVPFSAATVVAVLLFMAFSGFMFVATLYLQDDLGKSPLHAGLLTMPIALGNALLAPVSGRIVGRRGPRPSMVAGAVALAVGGVMLTLLGPSTPLWYFVLAGFFVGGANGVTNSAITSTAVSGMPAARSGVAASIASTGRQVGQSLGVAILGASLNTGLTSHAAFTDAARPGWFMIIGLALAIGALGVISGSSRARDSEARITGTFS</sequence>
<dbReference type="AlphaFoldDB" id="A0AAC8YI54"/>
<protein>
    <submittedName>
        <fullName evidence="8">MFS transporter</fullName>
    </submittedName>
</protein>
<evidence type="ECO:0000256" key="4">
    <source>
        <dbReference type="ARBA" id="ARBA00022989"/>
    </source>
</evidence>
<feature type="transmembrane region" description="Helical" evidence="6">
    <location>
        <begin position="386"/>
        <end position="406"/>
    </location>
</feature>
<feature type="transmembrane region" description="Helical" evidence="6">
    <location>
        <begin position="85"/>
        <end position="108"/>
    </location>
</feature>
<keyword evidence="3 6" id="KW-0812">Transmembrane</keyword>
<name>A0AAC8YI54_9ACTN</name>
<feature type="transmembrane region" description="Helical" evidence="6">
    <location>
        <begin position="287"/>
        <end position="304"/>
    </location>
</feature>
<dbReference type="SUPFAM" id="SSF103473">
    <property type="entry name" value="MFS general substrate transporter"/>
    <property type="match status" value="1"/>
</dbReference>
<dbReference type="InterPro" id="IPR020846">
    <property type="entry name" value="MFS_dom"/>
</dbReference>
<feature type="domain" description="Major facilitator superfamily (MFS) profile" evidence="7">
    <location>
        <begin position="19"/>
        <end position="411"/>
    </location>
</feature>
<reference evidence="9 11" key="1">
    <citation type="journal article" date="2016" name="Plant Dis.">
        <title>Improved production of propionic acid using genome shuffling.</title>
        <authorList>
            <person name="Luna-Flores C.H."/>
            <person name="Palfreyman R.W."/>
            <person name="Kromer J.O."/>
            <person name="Nielsen L.K."/>
            <person name="Marcellin E."/>
        </authorList>
    </citation>
    <scope>NUCLEOTIDE SEQUENCE [LARGE SCALE GENOMIC DNA]</scope>
    <source>
        <strain evidence="9 11">F3E8</strain>
    </source>
</reference>
<organism evidence="8 10">
    <name type="scientific">Acidipropionibacterium acidipropionici</name>
    <dbReference type="NCBI Taxonomy" id="1748"/>
    <lineage>
        <taxon>Bacteria</taxon>
        <taxon>Bacillati</taxon>
        <taxon>Actinomycetota</taxon>
        <taxon>Actinomycetes</taxon>
        <taxon>Propionibacteriales</taxon>
        <taxon>Propionibacteriaceae</taxon>
        <taxon>Acidipropionibacterium</taxon>
    </lineage>
</organism>
<gene>
    <name evidence="9" type="ORF">A8L58_09825</name>
    <name evidence="8" type="ORF">AXH35_08380</name>
</gene>
<keyword evidence="4 6" id="KW-1133">Transmembrane helix</keyword>
<evidence type="ECO:0000313" key="8">
    <source>
        <dbReference type="EMBL" id="AMS07118.1"/>
    </source>
</evidence>
<dbReference type="InterPro" id="IPR011701">
    <property type="entry name" value="MFS"/>
</dbReference>
<feature type="transmembrane region" description="Helical" evidence="6">
    <location>
        <begin position="147"/>
        <end position="172"/>
    </location>
</feature>
<dbReference type="GO" id="GO:0022857">
    <property type="term" value="F:transmembrane transporter activity"/>
    <property type="evidence" value="ECO:0007669"/>
    <property type="project" value="InterPro"/>
</dbReference>
<dbReference type="Proteomes" id="UP000178666">
    <property type="component" value="Chromosome"/>
</dbReference>
<evidence type="ECO:0000256" key="3">
    <source>
        <dbReference type="ARBA" id="ARBA00022692"/>
    </source>
</evidence>
<accession>A0AAC8YI54</accession>
<evidence type="ECO:0000256" key="2">
    <source>
        <dbReference type="ARBA" id="ARBA00022448"/>
    </source>
</evidence>